<gene>
    <name evidence="2" type="ORF">CEP54_016371</name>
</gene>
<dbReference type="OrthoDB" id="5106473at2759"/>
<name>A0A428NE62_9HYPO</name>
<accession>A0A428NE62</accession>
<feature type="region of interest" description="Disordered" evidence="1">
    <location>
        <begin position="1"/>
        <end position="42"/>
    </location>
</feature>
<evidence type="ECO:0000256" key="1">
    <source>
        <dbReference type="SAM" id="MobiDB-lite"/>
    </source>
</evidence>
<evidence type="ECO:0000313" key="3">
    <source>
        <dbReference type="Proteomes" id="UP000288168"/>
    </source>
</evidence>
<keyword evidence="3" id="KW-1185">Reference proteome</keyword>
<proteinExistence type="predicted"/>
<evidence type="ECO:0000313" key="2">
    <source>
        <dbReference type="EMBL" id="RSL39085.1"/>
    </source>
</evidence>
<sequence length="90" mass="9851">MCTEPEETPQGITIDPEVAAAEDNDSAADAESTSSSTASVSSSIFEYRKIQGRTYQSSNTTHYWAPNDDKHVEAFDVAQVSLEWRLGDCC</sequence>
<dbReference type="EMBL" id="NKCI01000691">
    <property type="protein sequence ID" value="RSL39085.1"/>
    <property type="molecule type" value="Genomic_DNA"/>
</dbReference>
<comment type="caution">
    <text evidence="2">The sequence shown here is derived from an EMBL/GenBank/DDBJ whole genome shotgun (WGS) entry which is preliminary data.</text>
</comment>
<dbReference type="AlphaFoldDB" id="A0A428NE62"/>
<reference evidence="2 3" key="1">
    <citation type="submission" date="2017-06" db="EMBL/GenBank/DDBJ databases">
        <title>Comparative genomic analysis of Ambrosia Fusariam Clade fungi.</title>
        <authorList>
            <person name="Stajich J.E."/>
            <person name="Carrillo J."/>
            <person name="Kijimoto T."/>
            <person name="Eskalen A."/>
            <person name="O'Donnell K."/>
            <person name="Kasson M."/>
        </authorList>
    </citation>
    <scope>NUCLEOTIDE SEQUENCE [LARGE SCALE GENOMIC DNA]</scope>
    <source>
        <strain evidence="2 3">NRRL62584</strain>
    </source>
</reference>
<dbReference type="Proteomes" id="UP000288168">
    <property type="component" value="Unassembled WGS sequence"/>
</dbReference>
<protein>
    <submittedName>
        <fullName evidence="2">Uncharacterized protein</fullName>
    </submittedName>
</protein>
<feature type="compositionally biased region" description="Low complexity" evidence="1">
    <location>
        <begin position="29"/>
        <end position="42"/>
    </location>
</feature>
<organism evidence="2 3">
    <name type="scientific">Fusarium duplospermum</name>
    <dbReference type="NCBI Taxonomy" id="1325734"/>
    <lineage>
        <taxon>Eukaryota</taxon>
        <taxon>Fungi</taxon>
        <taxon>Dikarya</taxon>
        <taxon>Ascomycota</taxon>
        <taxon>Pezizomycotina</taxon>
        <taxon>Sordariomycetes</taxon>
        <taxon>Hypocreomycetidae</taxon>
        <taxon>Hypocreales</taxon>
        <taxon>Nectriaceae</taxon>
        <taxon>Fusarium</taxon>
        <taxon>Fusarium solani species complex</taxon>
    </lineage>
</organism>
<dbReference type="STRING" id="1325734.A0A428NE62"/>